<keyword evidence="14 18" id="KW-0472">Membrane</keyword>
<dbReference type="PANTHER" id="PTHR43065">
    <property type="entry name" value="SENSOR HISTIDINE KINASE"/>
    <property type="match status" value="1"/>
</dbReference>
<keyword evidence="17" id="KW-0175">Coiled coil</keyword>
<evidence type="ECO:0000256" key="17">
    <source>
        <dbReference type="SAM" id="Coils"/>
    </source>
</evidence>
<keyword evidence="12 18" id="KW-1133">Transmembrane helix</keyword>
<dbReference type="PIRSF" id="PIRSF036431">
    <property type="entry name" value="STHK_DctB"/>
    <property type="match status" value="1"/>
</dbReference>
<gene>
    <name evidence="20" type="ORF">SAMN05421759_102543</name>
</gene>
<keyword evidence="5" id="KW-0997">Cell inner membrane</keyword>
<name>A0A1N7LBD4_9RHOB</name>
<reference evidence="21" key="1">
    <citation type="submission" date="2017-01" db="EMBL/GenBank/DDBJ databases">
        <authorList>
            <person name="Varghese N."/>
            <person name="Submissions S."/>
        </authorList>
    </citation>
    <scope>NUCLEOTIDE SEQUENCE [LARGE SCALE GENOMIC DNA]</scope>
    <source>
        <strain evidence="21">DSM 29430</strain>
    </source>
</reference>
<dbReference type="Gene3D" id="3.30.565.10">
    <property type="entry name" value="Histidine kinase-like ATPase, C-terminal domain"/>
    <property type="match status" value="1"/>
</dbReference>
<dbReference type="GO" id="GO:0005886">
    <property type="term" value="C:plasma membrane"/>
    <property type="evidence" value="ECO:0007669"/>
    <property type="project" value="UniProtKB-SubCell"/>
</dbReference>
<keyword evidence="13" id="KW-0902">Two-component regulatory system</keyword>
<keyword evidence="10 20" id="KW-0418">Kinase</keyword>
<dbReference type="GO" id="GO:0000155">
    <property type="term" value="F:phosphorelay sensor kinase activity"/>
    <property type="evidence" value="ECO:0007669"/>
    <property type="project" value="InterPro"/>
</dbReference>
<keyword evidence="9" id="KW-0547">Nucleotide-binding</keyword>
<dbReference type="AlphaFoldDB" id="A0A1N7LBD4"/>
<comment type="subcellular location">
    <subcellularLocation>
        <location evidence="2">Cell inner membrane</location>
        <topology evidence="2">Multi-pass membrane protein</topology>
    </subcellularLocation>
</comment>
<dbReference type="CDD" id="cd00082">
    <property type="entry name" value="HisKA"/>
    <property type="match status" value="1"/>
</dbReference>
<keyword evidence="8 18" id="KW-0812">Transmembrane</keyword>
<evidence type="ECO:0000256" key="9">
    <source>
        <dbReference type="ARBA" id="ARBA00022741"/>
    </source>
</evidence>
<accession>A0A1N7LBD4</accession>
<feature type="coiled-coil region" evidence="17">
    <location>
        <begin position="306"/>
        <end position="354"/>
    </location>
</feature>
<keyword evidence="11" id="KW-0067">ATP-binding</keyword>
<evidence type="ECO:0000313" key="20">
    <source>
        <dbReference type="EMBL" id="SIS71091.1"/>
    </source>
</evidence>
<sequence length="580" mass="61486">MRRSFDLRAGLVVLFLAAVAGLGAVVWRTGYVQALQPLSQAGASDLTVAADRLVTQLSRYREFAVLMSDHPALWARRAGGSREAADAALIEATDRTGTAAAFFLSPEGRVLAASRPGDPRALTDPAVIMRAGQGALGAGLGTLEGERVFVFAAPHFGAAGAVAGALVVAVDLAALEREWRGSLPTVYFTDPDGRVFVTNRSELLYWRQDGASSFVAPDGRRFALGADAVGGLTIRRQQMSPYIPAEALYLTDALPVIGLTGHALIDVTEAKRLAGLQAAVAVALCLFFGALLFLATERRRTLALANQRLEDRVAERTRALSETNAALRREVAEREEAERRLTRAQAELVQAGKLSALGQMSAGISHELNQPLMAIRSYAENGAAFLDRGRPEAAAENLGRISQMAGRMGRIIQNLRAFARQEAAPATEVGLAGIVDATLDLVEPRIRSEGVAVDWVPPNAPVTVIGGEVRLGQVVLNLITNALDAMAESPERRLRIRIDGDDHGHALLTVQDTGPGIAEPERIFDPFYSTKAVGSGEGMGLGLSISYGMIQSFGGKLRGANAAGGGAIFTVELDRAREAA</sequence>
<evidence type="ECO:0000256" key="14">
    <source>
        <dbReference type="ARBA" id="ARBA00023136"/>
    </source>
</evidence>
<evidence type="ECO:0000256" key="8">
    <source>
        <dbReference type="ARBA" id="ARBA00022692"/>
    </source>
</evidence>
<proteinExistence type="predicted"/>
<evidence type="ECO:0000256" key="10">
    <source>
        <dbReference type="ARBA" id="ARBA00022777"/>
    </source>
</evidence>
<comment type="catalytic activity">
    <reaction evidence="1">
        <text>ATP + protein L-histidine = ADP + protein N-phospho-L-histidine.</text>
        <dbReference type="EC" id="2.7.13.3"/>
    </reaction>
</comment>
<evidence type="ECO:0000256" key="18">
    <source>
        <dbReference type="SAM" id="Phobius"/>
    </source>
</evidence>
<feature type="domain" description="Histidine kinase" evidence="19">
    <location>
        <begin position="363"/>
        <end position="577"/>
    </location>
</feature>
<dbReference type="SMART" id="SM00387">
    <property type="entry name" value="HATPase_c"/>
    <property type="match status" value="1"/>
</dbReference>
<dbReference type="InterPro" id="IPR004358">
    <property type="entry name" value="Sig_transdc_His_kin-like_C"/>
</dbReference>
<keyword evidence="7" id="KW-0808">Transferase</keyword>
<evidence type="ECO:0000256" key="4">
    <source>
        <dbReference type="ARBA" id="ARBA00022475"/>
    </source>
</evidence>
<dbReference type="InterPro" id="IPR036890">
    <property type="entry name" value="HATPase_C_sf"/>
</dbReference>
<comment type="function">
    <text evidence="15">Member of the two-component regulatory system DctB/DctD involved in the transport of C4-dicarboxylates. DctB functions as a membrane-associated protein kinase that phosphorylates DctD in response to environmental signals.</text>
</comment>
<dbReference type="InterPro" id="IPR017055">
    <property type="entry name" value="Sig_transdc_His_kinase_DctB"/>
</dbReference>
<dbReference type="STRING" id="633194.SAMN05421759_102543"/>
<dbReference type="Pfam" id="PF00512">
    <property type="entry name" value="HisKA"/>
    <property type="match status" value="1"/>
</dbReference>
<dbReference type="SUPFAM" id="SSF55874">
    <property type="entry name" value="ATPase domain of HSP90 chaperone/DNA topoisomerase II/histidine kinase"/>
    <property type="match status" value="1"/>
</dbReference>
<protein>
    <recommendedName>
        <fullName evidence="16">C4-dicarboxylate transport sensor protein DctB</fullName>
        <ecNumber evidence="3">2.7.13.3</ecNumber>
    </recommendedName>
</protein>
<feature type="transmembrane region" description="Helical" evidence="18">
    <location>
        <begin position="274"/>
        <end position="295"/>
    </location>
</feature>
<dbReference type="OrthoDB" id="7568856at2"/>
<evidence type="ECO:0000256" key="7">
    <source>
        <dbReference type="ARBA" id="ARBA00022679"/>
    </source>
</evidence>
<dbReference type="PANTHER" id="PTHR43065:SF46">
    <property type="entry name" value="C4-DICARBOXYLATE TRANSPORT SENSOR PROTEIN DCTB"/>
    <property type="match status" value="1"/>
</dbReference>
<dbReference type="RefSeq" id="WP_076446086.1">
    <property type="nucleotide sequence ID" value="NZ_FTOQ01000002.1"/>
</dbReference>
<dbReference type="SMART" id="SM00388">
    <property type="entry name" value="HisKA"/>
    <property type="match status" value="1"/>
</dbReference>
<dbReference type="InterPro" id="IPR003661">
    <property type="entry name" value="HisK_dim/P_dom"/>
</dbReference>
<dbReference type="InterPro" id="IPR003594">
    <property type="entry name" value="HATPase_dom"/>
</dbReference>
<organism evidence="20 21">
    <name type="scientific">Roseivivax lentus</name>
    <dbReference type="NCBI Taxonomy" id="633194"/>
    <lineage>
        <taxon>Bacteria</taxon>
        <taxon>Pseudomonadati</taxon>
        <taxon>Pseudomonadota</taxon>
        <taxon>Alphaproteobacteria</taxon>
        <taxon>Rhodobacterales</taxon>
        <taxon>Roseobacteraceae</taxon>
        <taxon>Roseivivax</taxon>
    </lineage>
</organism>
<dbReference type="FunFam" id="1.10.287.130:FF:000049">
    <property type="entry name" value="C4-dicarboxylate transport sensor protein DctB"/>
    <property type="match status" value="1"/>
</dbReference>
<dbReference type="GO" id="GO:0005524">
    <property type="term" value="F:ATP binding"/>
    <property type="evidence" value="ECO:0007669"/>
    <property type="project" value="UniProtKB-KW"/>
</dbReference>
<evidence type="ECO:0000259" key="19">
    <source>
        <dbReference type="PROSITE" id="PS50109"/>
    </source>
</evidence>
<evidence type="ECO:0000256" key="15">
    <source>
        <dbReference type="ARBA" id="ARBA00059004"/>
    </source>
</evidence>
<evidence type="ECO:0000313" key="21">
    <source>
        <dbReference type="Proteomes" id="UP000186684"/>
    </source>
</evidence>
<dbReference type="Proteomes" id="UP000186684">
    <property type="component" value="Unassembled WGS sequence"/>
</dbReference>
<evidence type="ECO:0000256" key="13">
    <source>
        <dbReference type="ARBA" id="ARBA00023012"/>
    </source>
</evidence>
<evidence type="ECO:0000256" key="6">
    <source>
        <dbReference type="ARBA" id="ARBA00022553"/>
    </source>
</evidence>
<evidence type="ECO:0000256" key="1">
    <source>
        <dbReference type="ARBA" id="ARBA00000085"/>
    </source>
</evidence>
<dbReference type="InterPro" id="IPR005467">
    <property type="entry name" value="His_kinase_dom"/>
</dbReference>
<dbReference type="SUPFAM" id="SSF47384">
    <property type="entry name" value="Homodimeric domain of signal transducing histidine kinase"/>
    <property type="match status" value="1"/>
</dbReference>
<dbReference type="Pfam" id="PF02518">
    <property type="entry name" value="HATPase_c"/>
    <property type="match status" value="1"/>
</dbReference>
<dbReference type="PROSITE" id="PS50109">
    <property type="entry name" value="HIS_KIN"/>
    <property type="match status" value="1"/>
</dbReference>
<evidence type="ECO:0000256" key="12">
    <source>
        <dbReference type="ARBA" id="ARBA00022989"/>
    </source>
</evidence>
<dbReference type="PRINTS" id="PR00344">
    <property type="entry name" value="BCTRLSENSOR"/>
</dbReference>
<dbReference type="Gene3D" id="1.10.287.130">
    <property type="match status" value="1"/>
</dbReference>
<evidence type="ECO:0000256" key="11">
    <source>
        <dbReference type="ARBA" id="ARBA00022840"/>
    </source>
</evidence>
<keyword evidence="6" id="KW-0597">Phosphoprotein</keyword>
<evidence type="ECO:0000256" key="2">
    <source>
        <dbReference type="ARBA" id="ARBA00004429"/>
    </source>
</evidence>
<keyword evidence="4" id="KW-1003">Cell membrane</keyword>
<evidence type="ECO:0000256" key="3">
    <source>
        <dbReference type="ARBA" id="ARBA00012438"/>
    </source>
</evidence>
<keyword evidence="21" id="KW-1185">Reference proteome</keyword>
<dbReference type="InterPro" id="IPR036097">
    <property type="entry name" value="HisK_dim/P_sf"/>
</dbReference>
<evidence type="ECO:0000256" key="5">
    <source>
        <dbReference type="ARBA" id="ARBA00022519"/>
    </source>
</evidence>
<evidence type="ECO:0000256" key="16">
    <source>
        <dbReference type="ARBA" id="ARBA00073143"/>
    </source>
</evidence>
<dbReference type="EC" id="2.7.13.3" evidence="3"/>
<dbReference type="EMBL" id="FTOQ01000002">
    <property type="protein sequence ID" value="SIS71091.1"/>
    <property type="molecule type" value="Genomic_DNA"/>
</dbReference>